<gene>
    <name evidence="1" type="ORF">ACFSQW_19345</name>
</gene>
<proteinExistence type="predicted"/>
<dbReference type="Pfam" id="PF16132">
    <property type="entry name" value="DUF4843"/>
    <property type="match status" value="1"/>
</dbReference>
<keyword evidence="2" id="KW-1185">Reference proteome</keyword>
<evidence type="ECO:0000313" key="2">
    <source>
        <dbReference type="Proteomes" id="UP001597440"/>
    </source>
</evidence>
<reference evidence="2" key="1">
    <citation type="journal article" date="2019" name="Int. J. Syst. Evol. Microbiol.">
        <title>The Global Catalogue of Microorganisms (GCM) 10K type strain sequencing project: providing services to taxonomists for standard genome sequencing and annotation.</title>
        <authorList>
            <consortium name="The Broad Institute Genomics Platform"/>
            <consortium name="The Broad Institute Genome Sequencing Center for Infectious Disease"/>
            <person name="Wu L."/>
            <person name="Ma J."/>
        </authorList>
    </citation>
    <scope>NUCLEOTIDE SEQUENCE [LARGE SCALE GENOMIC DNA]</scope>
    <source>
        <strain evidence="2">KCTC 52298</strain>
    </source>
</reference>
<comment type="caution">
    <text evidence="1">The sequence shown here is derived from an EMBL/GenBank/DDBJ whole genome shotgun (WGS) entry which is preliminary data.</text>
</comment>
<dbReference type="InterPro" id="IPR032299">
    <property type="entry name" value="DUF4843"/>
</dbReference>
<dbReference type="EMBL" id="JBHULD010000018">
    <property type="protein sequence ID" value="MFD2556558.1"/>
    <property type="molecule type" value="Genomic_DNA"/>
</dbReference>
<organism evidence="1 2">
    <name type="scientific">Sphingobacterium tabacisoli</name>
    <dbReference type="NCBI Taxonomy" id="2044855"/>
    <lineage>
        <taxon>Bacteria</taxon>
        <taxon>Pseudomonadati</taxon>
        <taxon>Bacteroidota</taxon>
        <taxon>Sphingobacteriia</taxon>
        <taxon>Sphingobacteriales</taxon>
        <taxon>Sphingobacteriaceae</taxon>
        <taxon>Sphingobacterium</taxon>
    </lineage>
</organism>
<dbReference type="PROSITE" id="PS51257">
    <property type="entry name" value="PROKAR_LIPOPROTEIN"/>
    <property type="match status" value="1"/>
</dbReference>
<dbReference type="Proteomes" id="UP001597440">
    <property type="component" value="Unassembled WGS sequence"/>
</dbReference>
<evidence type="ECO:0000313" key="1">
    <source>
        <dbReference type="EMBL" id="MFD2556558.1"/>
    </source>
</evidence>
<accession>A0ABW5L8U0</accession>
<name>A0ABW5L8U0_9SPHI</name>
<protein>
    <submittedName>
        <fullName evidence="1">DUF4843 domain-containing protein</fullName>
    </submittedName>
</protein>
<dbReference type="RefSeq" id="WP_210352384.1">
    <property type="nucleotide sequence ID" value="NZ_JAEQMU010000001.1"/>
</dbReference>
<sequence length="250" mass="28569">MKKIDYLLFGLLLSFTSCKENEPLFFDPNDTALQIWFGTSSSIQDSLTYNYAYSLTEVDSIIFNARLTGYPLDRDITFELEAVEGDIQAVDYHFPKYVLKAGQVELRSAIYIDRPKREDLFKETPGHITFKLKSTTDLLGGSKEMSSLKVSLRNNISKPDNWDSAPLYYRPLNYYFGSYSDVKYKFIMQVMGLTYFTIYVISNSATEADPYGISTSEMANYIKECKIALEVHNQENGALLDENNLPVVFP</sequence>